<evidence type="ECO:0000256" key="8">
    <source>
        <dbReference type="ARBA" id="ARBA00022917"/>
    </source>
</evidence>
<dbReference type="STRING" id="62324.A0A182RLE3"/>
<dbReference type="InterPro" id="IPR000795">
    <property type="entry name" value="T_Tr_GTP-bd_dom"/>
</dbReference>
<dbReference type="InterPro" id="IPR037189">
    <property type="entry name" value="HBS1-like_N_sf"/>
</dbReference>
<proteinExistence type="inferred from homology"/>
<dbReference type="CDD" id="cd01883">
    <property type="entry name" value="EF1_alpha"/>
    <property type="match status" value="1"/>
</dbReference>
<keyword evidence="8" id="KW-0648">Protein biosynthesis</keyword>
<evidence type="ECO:0000256" key="5">
    <source>
        <dbReference type="ARBA" id="ARBA00022741"/>
    </source>
</evidence>
<dbReference type="SUPFAM" id="SSF50465">
    <property type="entry name" value="EF-Tu/eEF-1alpha/eIF2-gamma C-terminal domain"/>
    <property type="match status" value="1"/>
</dbReference>
<dbReference type="FunFam" id="2.40.30.10:FF:000020">
    <property type="entry name" value="Translation elongation factor EF-1"/>
    <property type="match status" value="1"/>
</dbReference>
<keyword evidence="7" id="KW-0810">Translation regulation</keyword>
<dbReference type="Pfam" id="PF00009">
    <property type="entry name" value="GTP_EFTU"/>
    <property type="match status" value="1"/>
</dbReference>
<dbReference type="InterPro" id="IPR054696">
    <property type="entry name" value="GTP-eEF1A_C"/>
</dbReference>
<comment type="similarity">
    <text evidence="2">Belongs to the TRAFAC class translation factor GTPase superfamily. Classic translation factor GTPase family. EF-Tu/EF-1A subfamily.</text>
</comment>
<evidence type="ECO:0000256" key="1">
    <source>
        <dbReference type="ARBA" id="ARBA00004496"/>
    </source>
</evidence>
<sequence>MSRHRNVRNAVYDDYDDDDYPYGHSVEDECISPTDAQQWIYDRAKGQQSMSEFLANNRDIEEEDDDELAAENVREGAAHERRDSECFRMPDLNDDDRARLLSCMDEIRDIVGETCSDRQMVEAIMKHDYDCSKALDEVLNSNKTPPALAAKSGSKLTADTMEKGIGERLLERSEKKLQTSTHNVPIIIATPSVDAQQHVRDIGTTVVITPSPSVAKKTLAFDVNSPRVQSPCVSGRNTPEITDEARQQQLQFQSQSLKSTPKEPSRNAKELFSKERGTRKDHIHMVVIGHVDAGKSTLMGHLLYDTGNVSQRVMHKHEQESKKLGKSSFMYAWVLDETGEERERGITMDVGSTRFETTTKEITLLDAPGHKDFIPNMISGANQADVALLVVDATRGEFETGFEQGGQTREHALLVRSLGVSQLGVVVNKLDTVGWSKERFDEIVNKLKVFLKQAGFRDSDVTYVPCSGLTGENLVKDPTDLALTQWYIGPTLLKVIDTFKTPERAIDKPFRLSVADIFKGTGSGFCLCGRIESGIVCVNDKVLVCPSKEQAVVKNITIDELPHQTAFAGDQVSLTLANVDINNISVGYILSDLYHPVPLATRILARIVVFNIKVPITRGYPVLLHHQSLIEPATIRKLKAQLHKGTGEVIKRNPRCLGNNSCALVEIEFQRPVGMERYADFKDLGRIMLRVEGVTIAAGLVTEIVK</sequence>
<evidence type="ECO:0000256" key="3">
    <source>
        <dbReference type="ARBA" id="ARBA00022490"/>
    </source>
</evidence>
<dbReference type="InterPro" id="IPR050100">
    <property type="entry name" value="TRAFAC_GTPase_members"/>
</dbReference>
<dbReference type="CDD" id="cd04093">
    <property type="entry name" value="HBS1_C_III"/>
    <property type="match status" value="1"/>
</dbReference>
<dbReference type="PANTHER" id="PTHR23115">
    <property type="entry name" value="TRANSLATION FACTOR"/>
    <property type="match status" value="1"/>
</dbReference>
<dbReference type="Pfam" id="PF03144">
    <property type="entry name" value="GTP_EFTU_D2"/>
    <property type="match status" value="1"/>
</dbReference>
<name>A0A182RLE3_ANOFN</name>
<dbReference type="GO" id="GO:0005525">
    <property type="term" value="F:GTP binding"/>
    <property type="evidence" value="ECO:0007669"/>
    <property type="project" value="UniProtKB-KW"/>
</dbReference>
<dbReference type="FunFam" id="3.40.50.300:FF:000204">
    <property type="entry name" value="Translation elongation factor Tu"/>
    <property type="match status" value="1"/>
</dbReference>
<feature type="domain" description="Tr-type G" evidence="11">
    <location>
        <begin position="280"/>
        <end position="503"/>
    </location>
</feature>
<evidence type="ECO:0000313" key="12">
    <source>
        <dbReference type="EnsemblMetazoa" id="AFUN007061-PA"/>
    </source>
</evidence>
<keyword evidence="5" id="KW-0547">Nucleotide-binding</keyword>
<comment type="catalytic activity">
    <reaction evidence="10">
        <text>GTP + H2O = GDP + phosphate + H(+)</text>
        <dbReference type="Rhea" id="RHEA:19669"/>
        <dbReference type="ChEBI" id="CHEBI:15377"/>
        <dbReference type="ChEBI" id="CHEBI:15378"/>
        <dbReference type="ChEBI" id="CHEBI:37565"/>
        <dbReference type="ChEBI" id="CHEBI:43474"/>
        <dbReference type="ChEBI" id="CHEBI:58189"/>
    </reaction>
    <physiologicalReaction direction="left-to-right" evidence="10">
        <dbReference type="Rhea" id="RHEA:19670"/>
    </physiologicalReaction>
</comment>
<dbReference type="GO" id="GO:0003924">
    <property type="term" value="F:GTPase activity"/>
    <property type="evidence" value="ECO:0007669"/>
    <property type="project" value="InterPro"/>
</dbReference>
<dbReference type="VEuPathDB" id="VectorBase:AFUN007061"/>
<evidence type="ECO:0000256" key="10">
    <source>
        <dbReference type="ARBA" id="ARBA00049117"/>
    </source>
</evidence>
<organism evidence="12">
    <name type="scientific">Anopheles funestus</name>
    <name type="common">African malaria mosquito</name>
    <dbReference type="NCBI Taxonomy" id="62324"/>
    <lineage>
        <taxon>Eukaryota</taxon>
        <taxon>Metazoa</taxon>
        <taxon>Ecdysozoa</taxon>
        <taxon>Arthropoda</taxon>
        <taxon>Hexapoda</taxon>
        <taxon>Insecta</taxon>
        <taxon>Pterygota</taxon>
        <taxon>Neoptera</taxon>
        <taxon>Endopterygota</taxon>
        <taxon>Diptera</taxon>
        <taxon>Nematocera</taxon>
        <taxon>Culicoidea</taxon>
        <taxon>Culicidae</taxon>
        <taxon>Anophelinae</taxon>
        <taxon>Anopheles</taxon>
    </lineage>
</organism>
<dbReference type="InterPro" id="IPR027417">
    <property type="entry name" value="P-loop_NTPase"/>
</dbReference>
<dbReference type="InterPro" id="IPR009000">
    <property type="entry name" value="Transl_B-barrel_sf"/>
</dbReference>
<dbReference type="GO" id="GO:0006417">
    <property type="term" value="P:regulation of translation"/>
    <property type="evidence" value="ECO:0007669"/>
    <property type="project" value="UniProtKB-KW"/>
</dbReference>
<keyword evidence="6" id="KW-0378">Hydrolase</keyword>
<dbReference type="FunFam" id="1.10.8.10:FF:000039">
    <property type="entry name" value="HBS1-like translational GTPase"/>
    <property type="match status" value="1"/>
</dbReference>
<accession>A0A182RLE3</accession>
<dbReference type="Pfam" id="PF22594">
    <property type="entry name" value="GTP-eEF1A_C"/>
    <property type="match status" value="1"/>
</dbReference>
<dbReference type="InterPro" id="IPR004161">
    <property type="entry name" value="EFTu-like_2"/>
</dbReference>
<evidence type="ECO:0000256" key="7">
    <source>
        <dbReference type="ARBA" id="ARBA00022845"/>
    </source>
</evidence>
<evidence type="ECO:0000256" key="6">
    <source>
        <dbReference type="ARBA" id="ARBA00022801"/>
    </source>
</evidence>
<dbReference type="EnsemblMetazoa" id="AFUN007061-RA">
    <property type="protein sequence ID" value="AFUN007061-PA"/>
    <property type="gene ID" value="AFUN007061"/>
</dbReference>
<dbReference type="VEuPathDB" id="VectorBase:AFUN2_001878"/>
<evidence type="ECO:0000256" key="4">
    <source>
        <dbReference type="ARBA" id="ARBA00022553"/>
    </source>
</evidence>
<dbReference type="Gene3D" id="2.40.30.10">
    <property type="entry name" value="Translation factors"/>
    <property type="match status" value="2"/>
</dbReference>
<keyword evidence="9" id="KW-0342">GTP-binding</keyword>
<dbReference type="Gene3D" id="3.40.50.300">
    <property type="entry name" value="P-loop containing nucleotide triphosphate hydrolases"/>
    <property type="match status" value="1"/>
</dbReference>
<dbReference type="InterPro" id="IPR009001">
    <property type="entry name" value="Transl_elong_EF1A/Init_IF2_C"/>
</dbReference>
<dbReference type="GO" id="GO:0010629">
    <property type="term" value="P:negative regulation of gene expression"/>
    <property type="evidence" value="ECO:0007669"/>
    <property type="project" value="UniProtKB-ARBA"/>
</dbReference>
<dbReference type="FunFam" id="2.40.30.10:FF:000035">
    <property type="entry name" value="HBS1-like translational GTPase"/>
    <property type="match status" value="1"/>
</dbReference>
<reference evidence="12" key="1">
    <citation type="submission" date="2020-05" db="UniProtKB">
        <authorList>
            <consortium name="EnsemblMetazoa"/>
        </authorList>
    </citation>
    <scope>IDENTIFICATION</scope>
    <source>
        <strain evidence="12">FUMOZ</strain>
    </source>
</reference>
<dbReference type="PRINTS" id="PR00315">
    <property type="entry name" value="ELONGATNFCT"/>
</dbReference>
<keyword evidence="3" id="KW-0963">Cytoplasm</keyword>
<dbReference type="PROSITE" id="PS51722">
    <property type="entry name" value="G_TR_2"/>
    <property type="match status" value="1"/>
</dbReference>
<dbReference type="SUPFAM" id="SSF50447">
    <property type="entry name" value="Translation proteins"/>
    <property type="match status" value="1"/>
</dbReference>
<dbReference type="Gene3D" id="1.10.8.10">
    <property type="entry name" value="DNA helicase RuvA subunit, C-terminal domain"/>
    <property type="match status" value="1"/>
</dbReference>
<dbReference type="InterPro" id="IPR015033">
    <property type="entry name" value="HBS1-like_N"/>
</dbReference>
<dbReference type="Pfam" id="PF08938">
    <property type="entry name" value="HBS1_N"/>
    <property type="match status" value="1"/>
</dbReference>
<dbReference type="GO" id="GO:0006412">
    <property type="term" value="P:translation"/>
    <property type="evidence" value="ECO:0007669"/>
    <property type="project" value="UniProtKB-KW"/>
</dbReference>
<dbReference type="SUPFAM" id="SSF52540">
    <property type="entry name" value="P-loop containing nucleoside triphosphate hydrolases"/>
    <property type="match status" value="1"/>
</dbReference>
<dbReference type="AlphaFoldDB" id="A0A182RLE3"/>
<keyword evidence="4" id="KW-0597">Phosphoprotein</keyword>
<dbReference type="GO" id="GO:0005737">
    <property type="term" value="C:cytoplasm"/>
    <property type="evidence" value="ECO:0007669"/>
    <property type="project" value="UniProtKB-SubCell"/>
</dbReference>
<evidence type="ECO:0000259" key="11">
    <source>
        <dbReference type="PROSITE" id="PS51722"/>
    </source>
</evidence>
<dbReference type="SUPFAM" id="SSF109732">
    <property type="entry name" value="HBS1-like domain"/>
    <property type="match status" value="1"/>
</dbReference>
<comment type="subcellular location">
    <subcellularLocation>
        <location evidence="1">Cytoplasm</location>
    </subcellularLocation>
</comment>
<evidence type="ECO:0000256" key="2">
    <source>
        <dbReference type="ARBA" id="ARBA00007249"/>
    </source>
</evidence>
<dbReference type="CDD" id="cd16267">
    <property type="entry name" value="HBS1-like_II"/>
    <property type="match status" value="1"/>
</dbReference>
<evidence type="ECO:0000256" key="9">
    <source>
        <dbReference type="ARBA" id="ARBA00023134"/>
    </source>
</evidence>
<protein>
    <recommendedName>
        <fullName evidence="11">Tr-type G domain-containing protein</fullName>
    </recommendedName>
</protein>